<organism evidence="5 6">
    <name type="scientific">Shewanella intestini</name>
    <dbReference type="NCBI Taxonomy" id="2017544"/>
    <lineage>
        <taxon>Bacteria</taxon>
        <taxon>Pseudomonadati</taxon>
        <taxon>Pseudomonadota</taxon>
        <taxon>Gammaproteobacteria</taxon>
        <taxon>Alteromonadales</taxon>
        <taxon>Shewanellaceae</taxon>
        <taxon>Shewanella</taxon>
    </lineage>
</organism>
<evidence type="ECO:0000313" key="5">
    <source>
        <dbReference type="EMBL" id="MBR9729560.1"/>
    </source>
</evidence>
<proteinExistence type="predicted"/>
<dbReference type="InterPro" id="IPR033900">
    <property type="entry name" value="Gram_neg_porin_domain"/>
</dbReference>
<dbReference type="Proteomes" id="UP000811844">
    <property type="component" value="Unassembled WGS sequence"/>
</dbReference>
<comment type="subcellular location">
    <subcellularLocation>
        <location evidence="1">Cell outer membrane</location>
        <topology evidence="1">Multi-pass membrane protein</topology>
    </subcellularLocation>
</comment>
<name>A0ABS5I8E4_9GAMM</name>
<dbReference type="InterPro" id="IPR023614">
    <property type="entry name" value="Porin_dom_sf"/>
</dbReference>
<dbReference type="PANTHER" id="PTHR34501:SF2">
    <property type="entry name" value="OUTER MEMBRANE PORIN F-RELATED"/>
    <property type="match status" value="1"/>
</dbReference>
<dbReference type="SUPFAM" id="SSF56935">
    <property type="entry name" value="Porins"/>
    <property type="match status" value="1"/>
</dbReference>
<evidence type="ECO:0000256" key="4">
    <source>
        <dbReference type="SAM" id="SignalP"/>
    </source>
</evidence>
<feature type="chain" id="PRO_5045443687" evidence="4">
    <location>
        <begin position="22"/>
        <end position="391"/>
    </location>
</feature>
<evidence type="ECO:0000256" key="1">
    <source>
        <dbReference type="ARBA" id="ARBA00004571"/>
    </source>
</evidence>
<evidence type="ECO:0000313" key="6">
    <source>
        <dbReference type="Proteomes" id="UP000811844"/>
    </source>
</evidence>
<evidence type="ECO:0000256" key="2">
    <source>
        <dbReference type="ARBA" id="ARBA00022729"/>
    </source>
</evidence>
<gene>
    <name evidence="5" type="ORF">G3R48_16440</name>
</gene>
<dbReference type="Gene3D" id="2.40.160.10">
    <property type="entry name" value="Porin"/>
    <property type="match status" value="1"/>
</dbReference>
<dbReference type="CDD" id="cd00342">
    <property type="entry name" value="gram_neg_porins"/>
    <property type="match status" value="1"/>
</dbReference>
<comment type="caution">
    <text evidence="5">The sequence shown here is derived from an EMBL/GenBank/DDBJ whole genome shotgun (WGS) entry which is preliminary data.</text>
</comment>
<keyword evidence="3" id="KW-0472">Membrane</keyword>
<dbReference type="EMBL" id="JAAIKR010000023">
    <property type="protein sequence ID" value="MBR9729560.1"/>
    <property type="molecule type" value="Genomic_DNA"/>
</dbReference>
<protein>
    <submittedName>
        <fullName evidence="5">Porin</fullName>
    </submittedName>
</protein>
<evidence type="ECO:0000256" key="3">
    <source>
        <dbReference type="ARBA" id="ARBA00023136"/>
    </source>
</evidence>
<accession>A0ABS5I8E4</accession>
<keyword evidence="6" id="KW-1185">Reference proteome</keyword>
<keyword evidence="2 4" id="KW-0732">Signal</keyword>
<dbReference type="PANTHER" id="PTHR34501">
    <property type="entry name" value="PROTEIN YDDL-RELATED"/>
    <property type="match status" value="1"/>
</dbReference>
<reference evidence="5 6" key="1">
    <citation type="submission" date="2020-02" db="EMBL/GenBank/DDBJ databases">
        <title>Shewanella WXL01 sp. nov., a marine bacterium isolated from green algae in Luhuitou Fringing Reef (Northern South China Sea).</title>
        <authorList>
            <person name="Wang X."/>
        </authorList>
    </citation>
    <scope>NUCLEOTIDE SEQUENCE [LARGE SCALE GENOMIC DNA]</scope>
    <source>
        <strain evidence="5 6">MCCC 1A01895</strain>
    </source>
</reference>
<feature type="signal peptide" evidence="4">
    <location>
        <begin position="1"/>
        <end position="21"/>
    </location>
</feature>
<sequence>MNKTLLASALAVVMFAPTASAIEIYKDAKNAVSIGGYVDARVYHGLGDTEVANGASRINFAFDRQMGNGWEANVKFEWSVNPFGNNSLDYTNDGQLHANAGDFLANRLGYVEVKHDTYGQLAIGKIWGAWYDVVNATNLVNTWDGDSSGTYTFNKGDGSVNGTGRGDKTVQYRNAFGDVSFAVQVQLKQDDIDIVEIDTNKVSPAMAVSSLKSLEYKNTYGMSVTYDATDKIAISAGYNTGEFDAVTDNGSTFKERDSIVGVGIKYGEWAGDGFYFAANYNQNEYHDTDGASRIIPEAKGLESLLSYRFDNNIRLLTAYNVLEAGDEYEALYNGDKFKRQFFVLGLHYIWDENTVLYVEGRFDNSDFTGSQEEVNKLSDHDGVGVGVRYFL</sequence>
<dbReference type="InterPro" id="IPR050298">
    <property type="entry name" value="Gram-neg_bact_OMP"/>
</dbReference>
<dbReference type="RefSeq" id="WP_153662318.1">
    <property type="nucleotide sequence ID" value="NZ_JAAIKR010000023.1"/>
</dbReference>